<dbReference type="EMBL" id="MGIZ01000030">
    <property type="protein sequence ID" value="OGM98879.1"/>
    <property type="molecule type" value="Genomic_DNA"/>
</dbReference>
<reference evidence="1 2" key="1">
    <citation type="journal article" date="2016" name="Nat. Commun.">
        <title>Thousands of microbial genomes shed light on interconnected biogeochemical processes in an aquifer system.</title>
        <authorList>
            <person name="Anantharaman K."/>
            <person name="Brown C.T."/>
            <person name="Hug L.A."/>
            <person name="Sharon I."/>
            <person name="Castelle C.J."/>
            <person name="Probst A.J."/>
            <person name="Thomas B.C."/>
            <person name="Singh A."/>
            <person name="Wilkins M.J."/>
            <person name="Karaoz U."/>
            <person name="Brodie E.L."/>
            <person name="Williams K.H."/>
            <person name="Hubbard S.S."/>
            <person name="Banfield J.F."/>
        </authorList>
    </citation>
    <scope>NUCLEOTIDE SEQUENCE [LARGE SCALE GENOMIC DNA]</scope>
</reference>
<evidence type="ECO:0000313" key="2">
    <source>
        <dbReference type="Proteomes" id="UP000177594"/>
    </source>
</evidence>
<comment type="caution">
    <text evidence="1">The sequence shown here is derived from an EMBL/GenBank/DDBJ whole genome shotgun (WGS) entry which is preliminary data.</text>
</comment>
<gene>
    <name evidence="1" type="ORF">A2817_03090</name>
</gene>
<dbReference type="Proteomes" id="UP000177594">
    <property type="component" value="Unassembled WGS sequence"/>
</dbReference>
<sequence>MKKENIEKTPAEKLMERNSLWESIILDSSFSDKIKDEFLAIIRDRFGKGMPVMESRDDWIYFSISQLLVVVDKIAREENISREELMVLFENLRNDIWDFYKEINN</sequence>
<accession>A0A1F8EEW5</accession>
<protein>
    <submittedName>
        <fullName evidence="1">Uncharacterized protein</fullName>
    </submittedName>
</protein>
<organism evidence="1 2">
    <name type="scientific">Candidatus Yanofskybacteria bacterium RIFCSPHIGHO2_01_FULL_39_8b</name>
    <dbReference type="NCBI Taxonomy" id="1802659"/>
    <lineage>
        <taxon>Bacteria</taxon>
        <taxon>Candidatus Yanofskyibacteriota</taxon>
    </lineage>
</organism>
<name>A0A1F8EEW5_9BACT</name>
<dbReference type="AlphaFoldDB" id="A0A1F8EEW5"/>
<evidence type="ECO:0000313" key="1">
    <source>
        <dbReference type="EMBL" id="OGM98879.1"/>
    </source>
</evidence>
<proteinExistence type="predicted"/>